<name>A0ABC8TUK3_9AQUA</name>
<protein>
    <submittedName>
        <fullName evidence="1">Uncharacterized protein</fullName>
    </submittedName>
</protein>
<organism evidence="1 2">
    <name type="scientific">Ilex paraguariensis</name>
    <name type="common">yerba mate</name>
    <dbReference type="NCBI Taxonomy" id="185542"/>
    <lineage>
        <taxon>Eukaryota</taxon>
        <taxon>Viridiplantae</taxon>
        <taxon>Streptophyta</taxon>
        <taxon>Embryophyta</taxon>
        <taxon>Tracheophyta</taxon>
        <taxon>Spermatophyta</taxon>
        <taxon>Magnoliopsida</taxon>
        <taxon>eudicotyledons</taxon>
        <taxon>Gunneridae</taxon>
        <taxon>Pentapetalae</taxon>
        <taxon>asterids</taxon>
        <taxon>campanulids</taxon>
        <taxon>Aquifoliales</taxon>
        <taxon>Aquifoliaceae</taxon>
        <taxon>Ilex</taxon>
    </lineage>
</organism>
<evidence type="ECO:0000313" key="2">
    <source>
        <dbReference type="Proteomes" id="UP001642360"/>
    </source>
</evidence>
<proteinExistence type="predicted"/>
<dbReference type="EMBL" id="CAUOFW020006168">
    <property type="protein sequence ID" value="CAK9173176.1"/>
    <property type="molecule type" value="Genomic_DNA"/>
</dbReference>
<keyword evidence="2" id="KW-1185">Reference proteome</keyword>
<gene>
    <name evidence="1" type="ORF">ILEXP_LOCUS42917</name>
</gene>
<sequence>MPTLRKEGEHESLYWYDDHVSFMPDFDSPRRIHQSYTSYHHQYSCKQELELQYTMPHESFHQLPQLESPKVAESMAQVNCNSMAPYNFERHNLLSSTLAQEHLQQSNQLDINLLYSNNNEHALDQVTDWRVLDKFVASQLSQEDATKESTSFQVAENMNMLINGSKRQEMASEYAAISSSSCHIDLWK</sequence>
<dbReference type="AlphaFoldDB" id="A0ABC8TUK3"/>
<reference evidence="1 2" key="1">
    <citation type="submission" date="2024-02" db="EMBL/GenBank/DDBJ databases">
        <authorList>
            <person name="Vignale AGUSTIN F."/>
            <person name="Sosa J E."/>
            <person name="Modenutti C."/>
        </authorList>
    </citation>
    <scope>NUCLEOTIDE SEQUENCE [LARGE SCALE GENOMIC DNA]</scope>
</reference>
<evidence type="ECO:0000313" key="1">
    <source>
        <dbReference type="EMBL" id="CAK9173176.1"/>
    </source>
</evidence>
<comment type="caution">
    <text evidence="1">The sequence shown here is derived from an EMBL/GenBank/DDBJ whole genome shotgun (WGS) entry which is preliminary data.</text>
</comment>
<dbReference type="Proteomes" id="UP001642360">
    <property type="component" value="Unassembled WGS sequence"/>
</dbReference>
<accession>A0ABC8TUK3</accession>